<gene>
    <name evidence="2" type="ORF">RRF57_007379</name>
</gene>
<dbReference type="PANTHER" id="PTHR35585">
    <property type="entry name" value="HHE DOMAIN PROTEIN (AFU_ORTHOLOGUE AFUA_4G00730)"/>
    <property type="match status" value="1"/>
</dbReference>
<organism evidence="2 3">
    <name type="scientific">Xylaria bambusicola</name>
    <dbReference type="NCBI Taxonomy" id="326684"/>
    <lineage>
        <taxon>Eukaryota</taxon>
        <taxon>Fungi</taxon>
        <taxon>Dikarya</taxon>
        <taxon>Ascomycota</taxon>
        <taxon>Pezizomycotina</taxon>
        <taxon>Sordariomycetes</taxon>
        <taxon>Xylariomycetidae</taxon>
        <taxon>Xylariales</taxon>
        <taxon>Xylariaceae</taxon>
        <taxon>Xylaria</taxon>
    </lineage>
</organism>
<dbReference type="Pfam" id="PF01814">
    <property type="entry name" value="Hemerythrin"/>
    <property type="match status" value="1"/>
</dbReference>
<feature type="domain" description="Hemerythrin-like" evidence="1">
    <location>
        <begin position="19"/>
        <end position="101"/>
    </location>
</feature>
<name>A0AAN7UG30_9PEZI</name>
<dbReference type="AlphaFoldDB" id="A0AAN7UG30"/>
<evidence type="ECO:0000259" key="1">
    <source>
        <dbReference type="Pfam" id="PF01814"/>
    </source>
</evidence>
<dbReference type="Proteomes" id="UP001305414">
    <property type="component" value="Unassembled WGS sequence"/>
</dbReference>
<protein>
    <recommendedName>
        <fullName evidence="1">Hemerythrin-like domain-containing protein</fullName>
    </recommendedName>
</protein>
<comment type="caution">
    <text evidence="2">The sequence shown here is derived from an EMBL/GenBank/DDBJ whole genome shotgun (WGS) entry which is preliminary data.</text>
</comment>
<dbReference type="Gene3D" id="1.20.120.520">
    <property type="entry name" value="nmb1532 protein domain like"/>
    <property type="match status" value="1"/>
</dbReference>
<reference evidence="2 3" key="1">
    <citation type="submission" date="2023-10" db="EMBL/GenBank/DDBJ databases">
        <title>Draft genome sequence of Xylaria bambusicola isolate GMP-LS, the root and basal stem rot pathogen of sugarcane in Indonesia.</title>
        <authorList>
            <person name="Selvaraj P."/>
            <person name="Muralishankar V."/>
            <person name="Muruganantham S."/>
            <person name="Sp S."/>
            <person name="Haryani S."/>
            <person name="Lau K.J.X."/>
            <person name="Naqvi N.I."/>
        </authorList>
    </citation>
    <scope>NUCLEOTIDE SEQUENCE [LARGE SCALE GENOMIC DNA]</scope>
    <source>
        <strain evidence="2">GMP-LS</strain>
    </source>
</reference>
<sequence>MITAYKNILSAISSDDKEKWRNKFTWELARHSVSEELVVYPQFEKLLPDGKDMTQKDREEHLKVKKLLNQFQDMQPEHADFEIVLQNLWSQLSEHIKEEEHHGCSDLVALEKALDQAHSEKLVKSFNRTKMFAPTRSHPHAPNKPPFETVAGLIAAPIDRLRDIFRSFPEETKGRPPP</sequence>
<proteinExistence type="predicted"/>
<dbReference type="PANTHER" id="PTHR35585:SF1">
    <property type="entry name" value="HHE DOMAIN PROTEIN (AFU_ORTHOLOGUE AFUA_4G00730)"/>
    <property type="match status" value="1"/>
</dbReference>
<evidence type="ECO:0000313" key="2">
    <source>
        <dbReference type="EMBL" id="KAK5631665.1"/>
    </source>
</evidence>
<dbReference type="InterPro" id="IPR012312">
    <property type="entry name" value="Hemerythrin-like"/>
</dbReference>
<dbReference type="EMBL" id="JAWHQM010000020">
    <property type="protein sequence ID" value="KAK5631665.1"/>
    <property type="molecule type" value="Genomic_DNA"/>
</dbReference>
<evidence type="ECO:0000313" key="3">
    <source>
        <dbReference type="Proteomes" id="UP001305414"/>
    </source>
</evidence>
<keyword evidence="3" id="KW-1185">Reference proteome</keyword>
<accession>A0AAN7UG30</accession>